<organism evidence="2 3">
    <name type="scientific">Trichinella patagoniensis</name>
    <dbReference type="NCBI Taxonomy" id="990121"/>
    <lineage>
        <taxon>Eukaryota</taxon>
        <taxon>Metazoa</taxon>
        <taxon>Ecdysozoa</taxon>
        <taxon>Nematoda</taxon>
        <taxon>Enoplea</taxon>
        <taxon>Dorylaimia</taxon>
        <taxon>Trichinellida</taxon>
        <taxon>Trichinellidae</taxon>
        <taxon>Trichinella</taxon>
    </lineage>
</organism>
<comment type="similarity">
    <text evidence="1">Belongs to the HEM-1/HEM-2 family.</text>
</comment>
<dbReference type="OrthoDB" id="548214at2759"/>
<dbReference type="AlphaFoldDB" id="A0A0V0ZQT1"/>
<keyword evidence="3" id="KW-1185">Reference proteome</keyword>
<sequence>CFCFVFSFSEQFYLYAYCSCYYEKKSFSYINKYKIMIKAISPSSQKIAEKLVILNERTIGIITRIYNIKKACGDLKSKPKFLSDRSLENALKTITKKFPGLDNRNSSVKTVVQSINAIKQDIIKALSLYYNTFVDLMDLKDHITELLTIIDACQLHLNITVNYDLTQLYLNLVCNYVAMMILLSRIEDRKTVPGLYNAAYELQNGVHDTCFPRLGQMIVDYEQPLRKLSEEFVPHSKVLLGAINSLAAVYVRRNLTADKWRAGQILSLVTASNQLLAVAQTDTMPCEYLSLETMNRWIICKIANRFFFSLLICHNAIAQPVFCDLWRQGLESGLAITLFRDEVLYIHNVAQTYFDSIKGYNKRVAELKEFVATAVQHSLQVHSDRRKFLRTALKELFLIFTDQPGLLAPKVLLVLMALSFSKDEVDWLMRHSNYWPQKSGNKGRGYEDISDRVLPEMLFYMVELRELLLRYRSVVQRYHVQYLAGFDALALNELLQSIASIPQESSVIFSDFCQAIAELNVEDLENDSVAYNFQGLRLDWYRLQAYTSSARFGFCLHDHVKLAQLMNTIVFHLKMIDFLDQIINETSDLSSYCFYSVLFEEQFRLCLESPSQSRYVCVFPKLCSHFANCLHNLCPEERIHIEEKGLSLCNLFLDEIAKETRNVVSTAYEQHRLLSDELLPKTCAKLIANAINKENRKKSNFMTLEKKGFKRSLSPQHGYPGDESYRRSREDMTLIDKLHFALTELCFAIDYYPQIVVWEHTFAPREYLTQHIEARFNKTVVAMAMYDKDTQEIAKPSELLNSIRTYMDVLQTLENYVQIDVVRIFNNVLLQQTQHQDCYGEETLTTIYTRWYLEVLLRRVSNYQILYSGHLRTFVSNPMSEVATSFFPEEYTDYPELCALAEILGAYGMKFLSERLMWHVAGQISELKKLVLQNRESLRAIRTNFDRPDRMRELFRHLTVLLLKLLYFSVTDGNKKHLDAVDNLLQRVTIVGEIVCFRDLLRQGLNELVSERVPFLVNCMEDFKRTTCSGDKLDMLPVSEMFSAAGIKCIVDSDLVNALRAQKTDDAIDDDYNVCCLLMVFIAVSLTRLARSENFYHATLETHLNNSHCIPKAVNAIATALFSIHRREDIVDRMKEFLALASSCLLQMDEETDRDTLKNKDTAYIILEQIVEESPFLTNDILESCFPYILIRCAYRSCYQQAFVNSINNSVSA</sequence>
<evidence type="ECO:0000256" key="1">
    <source>
        <dbReference type="ARBA" id="ARBA00037947"/>
    </source>
</evidence>
<comment type="caution">
    <text evidence="2">The sequence shown here is derived from an EMBL/GenBank/DDBJ whole genome shotgun (WGS) entry which is preliminary data.</text>
</comment>
<dbReference type="PANTHER" id="PTHR12093:SF10">
    <property type="entry name" value="MEMBRANE-ASSOCIATED PROTEIN HEM"/>
    <property type="match status" value="1"/>
</dbReference>
<dbReference type="GO" id="GO:0030031">
    <property type="term" value="P:cell projection assembly"/>
    <property type="evidence" value="ECO:0007669"/>
    <property type="project" value="TreeGrafter"/>
</dbReference>
<feature type="non-terminal residue" evidence="2">
    <location>
        <position position="1"/>
    </location>
</feature>
<dbReference type="GO" id="GO:0016477">
    <property type="term" value="P:cell migration"/>
    <property type="evidence" value="ECO:0007669"/>
    <property type="project" value="TreeGrafter"/>
</dbReference>
<dbReference type="Proteomes" id="UP000054783">
    <property type="component" value="Unassembled WGS sequence"/>
</dbReference>
<evidence type="ECO:0000313" key="2">
    <source>
        <dbReference type="EMBL" id="KRY14499.1"/>
    </source>
</evidence>
<evidence type="ECO:0000313" key="3">
    <source>
        <dbReference type="Proteomes" id="UP000054783"/>
    </source>
</evidence>
<dbReference type="EMBL" id="JYDQ01000115">
    <property type="protein sequence ID" value="KRY14499.1"/>
    <property type="molecule type" value="Genomic_DNA"/>
</dbReference>
<dbReference type="PANTHER" id="PTHR12093">
    <property type="entry name" value="NCK-ASSOCIATED PROTEIN 1"/>
    <property type="match status" value="1"/>
</dbReference>
<name>A0A0V0ZQT1_9BILA</name>
<gene>
    <name evidence="2" type="primary">NCKAP1</name>
    <name evidence="2" type="ORF">T12_8565</name>
</gene>
<dbReference type="GO" id="GO:0030866">
    <property type="term" value="P:cortical actin cytoskeleton organization"/>
    <property type="evidence" value="ECO:0007669"/>
    <property type="project" value="TreeGrafter"/>
</dbReference>
<dbReference type="InterPro" id="IPR019137">
    <property type="entry name" value="Nck-associated_protein-1"/>
</dbReference>
<proteinExistence type="inferred from homology"/>
<reference evidence="2 3" key="1">
    <citation type="submission" date="2015-01" db="EMBL/GenBank/DDBJ databases">
        <title>Evolution of Trichinella species and genotypes.</title>
        <authorList>
            <person name="Korhonen P.K."/>
            <person name="Edoardo P."/>
            <person name="Giuseppe L.R."/>
            <person name="Gasser R.B."/>
        </authorList>
    </citation>
    <scope>NUCLEOTIDE SEQUENCE [LARGE SCALE GENOMIC DNA]</scope>
    <source>
        <strain evidence="2">ISS2496</strain>
    </source>
</reference>
<dbReference type="STRING" id="990121.A0A0V0ZQT1"/>
<protein>
    <submittedName>
        <fullName evidence="2">Nck-associated protein 1</fullName>
    </submittedName>
</protein>
<accession>A0A0V0ZQT1</accession>
<dbReference type="Pfam" id="PF09735">
    <property type="entry name" value="Nckap1"/>
    <property type="match status" value="1"/>
</dbReference>
<dbReference type="GO" id="GO:0031209">
    <property type="term" value="C:SCAR complex"/>
    <property type="evidence" value="ECO:0007669"/>
    <property type="project" value="TreeGrafter"/>
</dbReference>
<dbReference type="GO" id="GO:0048812">
    <property type="term" value="P:neuron projection morphogenesis"/>
    <property type="evidence" value="ECO:0007669"/>
    <property type="project" value="TreeGrafter"/>
</dbReference>